<sequence>MASYSGLQGKGSDVRGKKRIIKSSIFGKDFGEDESEVPTRKKQKPSFEEKRRRRPTRNSKKILCPKCNLLFPNHGARIEHYEDYHQQLEVVDLHLPILLKEYAKSLPSLRHNGNMTSTAFSTEMLRLRRDELNRLQGLNEPSTSLPTTTPPSTPPRTSTPPLSTEAASTSTPPPCARGPVPSIPSSPVQVVMKFDPHDDRPGRELSLPEDGPPSDTDDLQNEDASASPSPLPATDTVE</sequence>
<feature type="region of interest" description="Disordered" evidence="1">
    <location>
        <begin position="30"/>
        <end position="59"/>
    </location>
</feature>
<feature type="non-terminal residue" evidence="2">
    <location>
        <position position="1"/>
    </location>
</feature>
<dbReference type="EMBL" id="OB663179">
    <property type="protein sequence ID" value="CAD7231084.1"/>
    <property type="molecule type" value="Genomic_DNA"/>
</dbReference>
<feature type="compositionally biased region" description="Pro residues" evidence="1">
    <location>
        <begin position="148"/>
        <end position="158"/>
    </location>
</feature>
<feature type="region of interest" description="Disordered" evidence="1">
    <location>
        <begin position="135"/>
        <end position="238"/>
    </location>
</feature>
<feature type="compositionally biased region" description="Pro residues" evidence="1">
    <location>
        <begin position="171"/>
        <end position="184"/>
    </location>
</feature>
<feature type="compositionally biased region" description="Basic and acidic residues" evidence="1">
    <location>
        <begin position="194"/>
        <end position="203"/>
    </location>
</feature>
<protein>
    <submittedName>
        <fullName evidence="2">Uncharacterized protein</fullName>
    </submittedName>
</protein>
<gene>
    <name evidence="2" type="ORF">CTOB1V02_LOCUS8938</name>
</gene>
<reference evidence="2" key="1">
    <citation type="submission" date="2020-11" db="EMBL/GenBank/DDBJ databases">
        <authorList>
            <person name="Tran Van P."/>
        </authorList>
    </citation>
    <scope>NUCLEOTIDE SEQUENCE</scope>
</reference>
<evidence type="ECO:0000313" key="2">
    <source>
        <dbReference type="EMBL" id="CAD7231084.1"/>
    </source>
</evidence>
<organism evidence="2">
    <name type="scientific">Cyprideis torosa</name>
    <dbReference type="NCBI Taxonomy" id="163714"/>
    <lineage>
        <taxon>Eukaryota</taxon>
        <taxon>Metazoa</taxon>
        <taxon>Ecdysozoa</taxon>
        <taxon>Arthropoda</taxon>
        <taxon>Crustacea</taxon>
        <taxon>Oligostraca</taxon>
        <taxon>Ostracoda</taxon>
        <taxon>Podocopa</taxon>
        <taxon>Podocopida</taxon>
        <taxon>Cytherocopina</taxon>
        <taxon>Cytheroidea</taxon>
        <taxon>Cytherideidae</taxon>
        <taxon>Cyprideis</taxon>
    </lineage>
</organism>
<evidence type="ECO:0000256" key="1">
    <source>
        <dbReference type="SAM" id="MobiDB-lite"/>
    </source>
</evidence>
<dbReference type="AlphaFoldDB" id="A0A7R8ZNE2"/>
<name>A0A7R8ZNE2_9CRUS</name>
<proteinExistence type="predicted"/>
<accession>A0A7R8ZNE2</accession>